<keyword evidence="3 7" id="KW-0812">Transmembrane</keyword>
<evidence type="ECO:0000256" key="2">
    <source>
        <dbReference type="ARBA" id="ARBA00009457"/>
    </source>
</evidence>
<evidence type="ECO:0000256" key="3">
    <source>
        <dbReference type="ARBA" id="ARBA00022692"/>
    </source>
</evidence>
<dbReference type="GO" id="GO:0005783">
    <property type="term" value="C:endoplasmic reticulum"/>
    <property type="evidence" value="ECO:0007669"/>
    <property type="project" value="TreeGrafter"/>
</dbReference>
<feature type="transmembrane region" description="Helical" evidence="7">
    <location>
        <begin position="20"/>
        <end position="45"/>
    </location>
</feature>
<protein>
    <submittedName>
        <fullName evidence="8">LEM3 (Ligand-effect modulator 3) family / CDC50 family, putative</fullName>
    </submittedName>
</protein>
<organism evidence="8 9">
    <name type="scientific">Trypanosoma equiperdum</name>
    <dbReference type="NCBI Taxonomy" id="5694"/>
    <lineage>
        <taxon>Eukaryota</taxon>
        <taxon>Discoba</taxon>
        <taxon>Euglenozoa</taxon>
        <taxon>Kinetoplastea</taxon>
        <taxon>Metakinetoplastina</taxon>
        <taxon>Trypanosomatida</taxon>
        <taxon>Trypanosomatidae</taxon>
        <taxon>Trypanosoma</taxon>
    </lineage>
</organism>
<dbReference type="PIRSF" id="PIRSF015840">
    <property type="entry name" value="DUF284_TM_euk"/>
    <property type="match status" value="1"/>
</dbReference>
<accession>A0A1G4IKL2</accession>
<feature type="transmembrane region" description="Helical" evidence="7">
    <location>
        <begin position="351"/>
        <end position="374"/>
    </location>
</feature>
<evidence type="ECO:0000313" key="9">
    <source>
        <dbReference type="Proteomes" id="UP000195570"/>
    </source>
</evidence>
<dbReference type="GO" id="GO:0005886">
    <property type="term" value="C:plasma membrane"/>
    <property type="evidence" value="ECO:0007669"/>
    <property type="project" value="TreeGrafter"/>
</dbReference>
<comment type="similarity">
    <text evidence="2 6">Belongs to the CDC50/LEM3 family.</text>
</comment>
<dbReference type="GO" id="GO:0005794">
    <property type="term" value="C:Golgi apparatus"/>
    <property type="evidence" value="ECO:0007669"/>
    <property type="project" value="TreeGrafter"/>
</dbReference>
<evidence type="ECO:0000256" key="1">
    <source>
        <dbReference type="ARBA" id="ARBA00004141"/>
    </source>
</evidence>
<sequence length="388" mass="44399">MSFGRLLKQQRLPAWQLNLTPRIVCVILWTIAFICIPLGIFVEFCNRNAKEASFRYDNEPTKCTEETFSLIGGQGTGKRTVCETHFEFVLAETLRQPVYFYYGLTKMYQNHRRYTNSRSGKQLMGADVRSETDANPFVIPGDTMDNTNKPIEFGGRNHTYKDFVYVPVGLVAWSMFNDTFTLFRKEKNGSNPGEVLICNGTDFSRHTNKPLHRSVSHNHCDKNGIAWESDIKKKFLEPKWDGSGPVWTAPRSEYGKPSIESNDTYFNNGWYAGEEGHMIPVVTDEDFMVWMRASPLPNVRKLYRIIRTDLRAGKYVMKIRQNYNTKPYGGEKSFIFLQPSMLGGKLTSLSITYFAVGGLALIFTVLVLFASHVWGHHSFAVVERLLTK</sequence>
<evidence type="ECO:0000256" key="6">
    <source>
        <dbReference type="PIRNR" id="PIRNR015840"/>
    </source>
</evidence>
<name>A0A1G4IKL2_TRYEQ</name>
<comment type="subcellular location">
    <subcellularLocation>
        <location evidence="1">Membrane</location>
        <topology evidence="1">Multi-pass membrane protein</topology>
    </subcellularLocation>
</comment>
<dbReference type="PANTHER" id="PTHR10926">
    <property type="entry name" value="CELL CYCLE CONTROL PROTEIN 50"/>
    <property type="match status" value="1"/>
</dbReference>
<reference evidence="8" key="1">
    <citation type="submission" date="2016-09" db="EMBL/GenBank/DDBJ databases">
        <authorList>
            <person name="Hebert L."/>
            <person name="Moumen B."/>
        </authorList>
    </citation>
    <scope>NUCLEOTIDE SEQUENCE [LARGE SCALE GENOMIC DNA]</scope>
    <source>
        <strain evidence="8">OVI</strain>
    </source>
</reference>
<dbReference type="GeneID" id="92378414"/>
<comment type="caution">
    <text evidence="8">The sequence shown here is derived from an EMBL/GenBank/DDBJ whole genome shotgun (WGS) entry which is preliminary data.</text>
</comment>
<evidence type="ECO:0000256" key="7">
    <source>
        <dbReference type="SAM" id="Phobius"/>
    </source>
</evidence>
<dbReference type="AlphaFoldDB" id="A0A1G4IKL2"/>
<dbReference type="Pfam" id="PF03381">
    <property type="entry name" value="CDC50"/>
    <property type="match status" value="1"/>
</dbReference>
<keyword evidence="9" id="KW-1185">Reference proteome</keyword>
<evidence type="ECO:0000313" key="8">
    <source>
        <dbReference type="EMBL" id="SCU72890.1"/>
    </source>
</evidence>
<evidence type="ECO:0000256" key="5">
    <source>
        <dbReference type="ARBA" id="ARBA00023136"/>
    </source>
</evidence>
<dbReference type="VEuPathDB" id="TriTrypDB:TEOVI_000447400"/>
<dbReference type="PANTHER" id="PTHR10926:SF0">
    <property type="entry name" value="CDC50, ISOFORM A"/>
    <property type="match status" value="1"/>
</dbReference>
<dbReference type="RefSeq" id="XP_067083342.1">
    <property type="nucleotide sequence ID" value="XM_067227241.1"/>
</dbReference>
<keyword evidence="4 7" id="KW-1133">Transmembrane helix</keyword>
<dbReference type="InterPro" id="IPR005045">
    <property type="entry name" value="CDC50/LEM3_fam"/>
</dbReference>
<gene>
    <name evidence="8" type="ORF">TEOVI_000447400</name>
</gene>
<dbReference type="Proteomes" id="UP000195570">
    <property type="component" value="Unassembled WGS sequence"/>
</dbReference>
<proteinExistence type="inferred from homology"/>
<keyword evidence="5 6" id="KW-0472">Membrane</keyword>
<dbReference type="EMBL" id="CZPT02001923">
    <property type="protein sequence ID" value="SCU72890.1"/>
    <property type="molecule type" value="Genomic_DNA"/>
</dbReference>
<evidence type="ECO:0000256" key="4">
    <source>
        <dbReference type="ARBA" id="ARBA00022989"/>
    </source>
</evidence>